<keyword evidence="18" id="KW-0106">Calcium</keyword>
<feature type="binding site" evidence="18">
    <location>
        <position position="82"/>
    </location>
    <ligand>
        <name>Ca(2+)</name>
        <dbReference type="ChEBI" id="CHEBI:29108"/>
        <label>1</label>
    </ligand>
</feature>
<evidence type="ECO:0000256" key="15">
    <source>
        <dbReference type="ARBA" id="ARBA00023157"/>
    </source>
</evidence>
<comment type="similarity">
    <text evidence="21">Belongs to the peroxidase family.</text>
</comment>
<dbReference type="GO" id="GO:0016788">
    <property type="term" value="F:hydrolase activity, acting on ester bonds"/>
    <property type="evidence" value="ECO:0007669"/>
    <property type="project" value="InterPro"/>
</dbReference>
<dbReference type="GO" id="GO:0016042">
    <property type="term" value="P:lipid catabolic process"/>
    <property type="evidence" value="ECO:0007669"/>
    <property type="project" value="UniProtKB-KW"/>
</dbReference>
<keyword evidence="13 18" id="KW-0408">Iron</keyword>
<feature type="binding site" evidence="18">
    <location>
        <position position="76"/>
    </location>
    <ligand>
        <name>Ca(2+)</name>
        <dbReference type="ChEBI" id="CHEBI:29108"/>
        <label>1</label>
    </ligand>
</feature>
<evidence type="ECO:0000256" key="4">
    <source>
        <dbReference type="ARBA" id="ARBA00012313"/>
    </source>
</evidence>
<dbReference type="InterPro" id="IPR051238">
    <property type="entry name" value="GDSL_esterase/lipase"/>
</dbReference>
<feature type="disulfide bond" evidence="20">
    <location>
        <begin position="74"/>
        <end position="79"/>
    </location>
</feature>
<evidence type="ECO:0000256" key="12">
    <source>
        <dbReference type="ARBA" id="ARBA00023002"/>
    </source>
</evidence>
<evidence type="ECO:0000256" key="20">
    <source>
        <dbReference type="PIRSR" id="PIRSR600823-5"/>
    </source>
</evidence>
<comment type="subcellular location">
    <subcellularLocation>
        <location evidence="2">Secreted</location>
    </subcellularLocation>
</comment>
<feature type="binding site" evidence="17">
    <location>
        <position position="168"/>
    </location>
    <ligand>
        <name>substrate</name>
    </ligand>
</feature>
<feature type="active site" description="Proton acceptor" evidence="16">
    <location>
        <position position="72"/>
    </location>
</feature>
<evidence type="ECO:0000256" key="1">
    <source>
        <dbReference type="ARBA" id="ARBA00000189"/>
    </source>
</evidence>
<feature type="site" description="Transition state stabilizer" evidence="19">
    <location>
        <position position="68"/>
    </location>
</feature>
<dbReference type="InterPro" id="IPR002016">
    <property type="entry name" value="Haem_peroxidase"/>
</dbReference>
<dbReference type="GO" id="GO:0020037">
    <property type="term" value="F:heme binding"/>
    <property type="evidence" value="ECO:0007669"/>
    <property type="project" value="InterPro"/>
</dbReference>
<evidence type="ECO:0000256" key="21">
    <source>
        <dbReference type="RuleBase" id="RU004241"/>
    </source>
</evidence>
<keyword evidence="12" id="KW-0560">Oxidoreductase</keyword>
<name>A0AAV6KS12_9ERIC</name>
<feature type="binding site" evidence="18">
    <location>
        <position position="250"/>
    </location>
    <ligand>
        <name>Ca(2+)</name>
        <dbReference type="ChEBI" id="CHEBI:29108"/>
        <label>2</label>
    </ligand>
</feature>
<keyword evidence="5" id="KW-0964">Secreted</keyword>
<comment type="cofactor">
    <cofactor evidence="18">
        <name>Ca(2+)</name>
        <dbReference type="ChEBI" id="CHEBI:29108"/>
    </cofactor>
    <text evidence="18">Binds 2 calcium ions per subunit.</text>
</comment>
<proteinExistence type="inferred from homology"/>
<evidence type="ECO:0000256" key="16">
    <source>
        <dbReference type="PIRSR" id="PIRSR600823-1"/>
    </source>
</evidence>
<evidence type="ECO:0000256" key="2">
    <source>
        <dbReference type="ARBA" id="ARBA00004613"/>
    </source>
</evidence>
<dbReference type="PANTHER" id="PTHR45650:SF4">
    <property type="entry name" value="GDSL-LIKE LIPASE_ACYLHYDROLASE FAMILY PROTEIN, EXPRESSED"/>
    <property type="match status" value="1"/>
</dbReference>
<keyword evidence="10" id="KW-0378">Hydrolase</keyword>
<dbReference type="AlphaFoldDB" id="A0AAV6KS12"/>
<dbReference type="Pfam" id="PF00141">
    <property type="entry name" value="peroxidase"/>
    <property type="match status" value="1"/>
</dbReference>
<keyword evidence="9 22" id="KW-0732">Signal</keyword>
<dbReference type="SUPFAM" id="SSF52266">
    <property type="entry name" value="SGNH hydrolase"/>
    <property type="match status" value="1"/>
</dbReference>
<dbReference type="GO" id="GO:0005576">
    <property type="term" value="C:extracellular region"/>
    <property type="evidence" value="ECO:0007669"/>
    <property type="project" value="UniProtKB-SubCell"/>
</dbReference>
<feature type="binding site" evidence="18">
    <location>
        <position position="93"/>
    </location>
    <ligand>
        <name>Ca(2+)</name>
        <dbReference type="ChEBI" id="CHEBI:29108"/>
        <label>1</label>
    </ligand>
</feature>
<evidence type="ECO:0000256" key="13">
    <source>
        <dbReference type="ARBA" id="ARBA00023004"/>
    </source>
</evidence>
<evidence type="ECO:0000256" key="6">
    <source>
        <dbReference type="ARBA" id="ARBA00022559"/>
    </source>
</evidence>
<keyword evidence="25" id="KW-1185">Reference proteome</keyword>
<feature type="chain" id="PRO_5043933088" description="peroxidase" evidence="22">
    <location>
        <begin position="24"/>
        <end position="603"/>
    </location>
</feature>
<dbReference type="GO" id="GO:0006979">
    <property type="term" value="P:response to oxidative stress"/>
    <property type="evidence" value="ECO:0007669"/>
    <property type="project" value="InterPro"/>
</dbReference>
<evidence type="ECO:0000256" key="7">
    <source>
        <dbReference type="ARBA" id="ARBA00022617"/>
    </source>
</evidence>
<evidence type="ECO:0000256" key="10">
    <source>
        <dbReference type="ARBA" id="ARBA00022801"/>
    </source>
</evidence>
<evidence type="ECO:0000256" key="14">
    <source>
        <dbReference type="ARBA" id="ARBA00023098"/>
    </source>
</evidence>
<comment type="catalytic activity">
    <reaction evidence="1">
        <text>2 a phenolic donor + H2O2 = 2 a phenolic radical donor + 2 H2O</text>
        <dbReference type="Rhea" id="RHEA:56136"/>
        <dbReference type="ChEBI" id="CHEBI:15377"/>
        <dbReference type="ChEBI" id="CHEBI:16240"/>
        <dbReference type="ChEBI" id="CHEBI:139520"/>
        <dbReference type="ChEBI" id="CHEBI:139521"/>
        <dbReference type="EC" id="1.11.1.7"/>
    </reaction>
</comment>
<organism evidence="24 25">
    <name type="scientific">Rhododendron griersonianum</name>
    <dbReference type="NCBI Taxonomy" id="479676"/>
    <lineage>
        <taxon>Eukaryota</taxon>
        <taxon>Viridiplantae</taxon>
        <taxon>Streptophyta</taxon>
        <taxon>Embryophyta</taxon>
        <taxon>Tracheophyta</taxon>
        <taxon>Spermatophyta</taxon>
        <taxon>Magnoliopsida</taxon>
        <taxon>eudicotyledons</taxon>
        <taxon>Gunneridae</taxon>
        <taxon>Pentapetalae</taxon>
        <taxon>asterids</taxon>
        <taxon>Ericales</taxon>
        <taxon>Ericaceae</taxon>
        <taxon>Ericoideae</taxon>
        <taxon>Rhodoreae</taxon>
        <taxon>Rhododendron</taxon>
    </lineage>
</organism>
<evidence type="ECO:0000256" key="17">
    <source>
        <dbReference type="PIRSR" id="PIRSR600823-2"/>
    </source>
</evidence>
<dbReference type="Gene3D" id="1.10.420.10">
    <property type="entry name" value="Peroxidase, domain 2"/>
    <property type="match status" value="1"/>
</dbReference>
<evidence type="ECO:0000313" key="25">
    <source>
        <dbReference type="Proteomes" id="UP000823749"/>
    </source>
</evidence>
<keyword evidence="14" id="KW-0443">Lipid metabolism</keyword>
<feature type="binding site" evidence="18">
    <location>
        <position position="257"/>
    </location>
    <ligand>
        <name>Ca(2+)</name>
        <dbReference type="ChEBI" id="CHEBI:29108"/>
        <label>2</label>
    </ligand>
</feature>
<feature type="binding site" evidence="18">
    <location>
        <position position="199"/>
    </location>
    <ligand>
        <name>Ca(2+)</name>
        <dbReference type="ChEBI" id="CHEBI:29108"/>
        <label>2</label>
    </ligand>
</feature>
<dbReference type="Proteomes" id="UP000823749">
    <property type="component" value="Chromosome 4"/>
</dbReference>
<dbReference type="Gene3D" id="3.40.50.1110">
    <property type="entry name" value="SGNH hydrolase"/>
    <property type="match status" value="1"/>
</dbReference>
<dbReference type="Gene3D" id="1.10.520.10">
    <property type="match status" value="1"/>
</dbReference>
<dbReference type="GO" id="GO:0042744">
    <property type="term" value="P:hydrogen peroxide catabolic process"/>
    <property type="evidence" value="ECO:0007669"/>
    <property type="project" value="InterPro"/>
</dbReference>
<feature type="binding site" evidence="18">
    <location>
        <position position="73"/>
    </location>
    <ligand>
        <name>Ca(2+)</name>
        <dbReference type="ChEBI" id="CHEBI:29108"/>
        <label>1</label>
    </ligand>
</feature>
<evidence type="ECO:0000259" key="23">
    <source>
        <dbReference type="PROSITE" id="PS50873"/>
    </source>
</evidence>
<dbReference type="InterPro" id="IPR001087">
    <property type="entry name" value="GDSL"/>
</dbReference>
<feature type="domain" description="Plant heme peroxidase family profile" evidence="23">
    <location>
        <begin position="31"/>
        <end position="320"/>
    </location>
</feature>
<evidence type="ECO:0000256" key="18">
    <source>
        <dbReference type="PIRSR" id="PIRSR600823-3"/>
    </source>
</evidence>
<dbReference type="InterPro" id="IPR010255">
    <property type="entry name" value="Haem_peroxidase_sf"/>
</dbReference>
<dbReference type="InterPro" id="IPR000823">
    <property type="entry name" value="Peroxidase_pln"/>
</dbReference>
<keyword evidence="7" id="KW-0349">Heme</keyword>
<feature type="binding site" evidence="18">
    <location>
        <position position="78"/>
    </location>
    <ligand>
        <name>Ca(2+)</name>
        <dbReference type="ChEBI" id="CHEBI:29108"/>
        <label>1</label>
    </ligand>
</feature>
<comment type="caution">
    <text evidence="24">The sequence shown here is derived from an EMBL/GenBank/DDBJ whole genome shotgun (WGS) entry which is preliminary data.</text>
</comment>
<sequence length="603" mass="65833">MGLSRTMFGVIFVFALWFEVLEGGGGGGGGVLSYDFYERTCPQVEDIVRAGLKSVSLSDPTTPAAMLRLMFHDCQVQGCDASILIDTVTMPSEMDSTKNFGIRKRETITLLKSMVEAVCPRQVSCADILILAARDAVAMSGGPQIQVPLGRRDSISFPSYSLADSLLPAAGLGVDGMLRIFGSKGMSIEESVAIMGAHTLGISHCFNIFTCLQAPQQGKAECMEPGLEMLLKLSCPLGSLTPNSSFVVNDPTSLTFDNQYYLNAMRGRGILRVDAELPLDPRTGPFVRRFGENQEDFFRVFSSGFVKLASSGVLTGDQGQEIGLEDFTPPYMAPTTTGNVTLKGVNYASGAGGICNETGIIFGGRFNMDEQIDYFANTRQDIISSIGGRATRRLLRTALFSVTMGSNDFINNYLTPVLSIPEQRTVPPEKFVGFLIARFRSQLTRLYKLGARKIVVSNVGPIGCIPSQRDLNPSAGENCVALPNHLARLFNGRLKNLVRELRKNLKRSKFLYADVYRIVDDIIQNYESYGFQNSNTSCCKIAGQFGGLIPCGPPSNICSDRSKYVFWDPYHPTDAANIIIAMRLMHGGSDDISPMNIRQLVQS</sequence>
<dbReference type="InterPro" id="IPR033905">
    <property type="entry name" value="Secretory_peroxidase"/>
</dbReference>
<evidence type="ECO:0000256" key="5">
    <source>
        <dbReference type="ARBA" id="ARBA00022525"/>
    </source>
</evidence>
<dbReference type="GO" id="GO:0046872">
    <property type="term" value="F:metal ion binding"/>
    <property type="evidence" value="ECO:0007669"/>
    <property type="project" value="UniProtKB-KW"/>
</dbReference>
<dbReference type="PRINTS" id="PR00461">
    <property type="entry name" value="PLPEROXIDASE"/>
</dbReference>
<keyword evidence="11" id="KW-0442">Lipid degradation</keyword>
<evidence type="ECO:0000256" key="9">
    <source>
        <dbReference type="ARBA" id="ARBA00022729"/>
    </source>
</evidence>
<dbReference type="EC" id="1.11.1.7" evidence="4"/>
<dbReference type="InterPro" id="IPR035669">
    <property type="entry name" value="SGNH_plant_lipase-like"/>
</dbReference>
<dbReference type="PROSITE" id="PS50873">
    <property type="entry name" value="PEROXIDASE_4"/>
    <property type="match status" value="1"/>
</dbReference>
<dbReference type="SUPFAM" id="SSF48113">
    <property type="entry name" value="Heme-dependent peroxidases"/>
    <property type="match status" value="1"/>
</dbReference>
<evidence type="ECO:0000313" key="24">
    <source>
        <dbReference type="EMBL" id="KAG5555300.1"/>
    </source>
</evidence>
<keyword evidence="8 18" id="KW-0479">Metal-binding</keyword>
<feature type="disulfide bond" evidence="20">
    <location>
        <begin position="41"/>
        <end position="119"/>
    </location>
</feature>
<feature type="binding site" evidence="18">
    <location>
        <position position="80"/>
    </location>
    <ligand>
        <name>Ca(2+)</name>
        <dbReference type="ChEBI" id="CHEBI:29108"/>
        <label>1</label>
    </ligand>
</feature>
<reference evidence="24" key="1">
    <citation type="submission" date="2020-08" db="EMBL/GenBank/DDBJ databases">
        <title>Plant Genome Project.</title>
        <authorList>
            <person name="Zhang R.-G."/>
        </authorList>
    </citation>
    <scope>NUCLEOTIDE SEQUENCE</scope>
    <source>
        <strain evidence="24">WSP0</strain>
        <tissue evidence="24">Leaf</tissue>
    </source>
</reference>
<feature type="binding site" description="axial binding residue" evidence="18">
    <location>
        <position position="198"/>
    </location>
    <ligand>
        <name>heme b</name>
        <dbReference type="ChEBI" id="CHEBI:60344"/>
    </ligand>
    <ligandPart>
        <name>Fe</name>
        <dbReference type="ChEBI" id="CHEBI:18248"/>
    </ligandPart>
</feature>
<evidence type="ECO:0000256" key="11">
    <source>
        <dbReference type="ARBA" id="ARBA00022963"/>
    </source>
</evidence>
<keyword evidence="6" id="KW-0575">Peroxidase</keyword>
<dbReference type="GO" id="GO:0140825">
    <property type="term" value="F:lactoperoxidase activity"/>
    <property type="evidence" value="ECO:0007669"/>
    <property type="project" value="UniProtKB-EC"/>
</dbReference>
<evidence type="ECO:0000256" key="3">
    <source>
        <dbReference type="ARBA" id="ARBA00008668"/>
    </source>
</evidence>
<dbReference type="Pfam" id="PF00657">
    <property type="entry name" value="Lipase_GDSL"/>
    <property type="match status" value="1"/>
</dbReference>
<dbReference type="InterPro" id="IPR036514">
    <property type="entry name" value="SGNH_hydro_sf"/>
</dbReference>
<dbReference type="CDD" id="cd00693">
    <property type="entry name" value="secretory_peroxidase"/>
    <property type="match status" value="1"/>
</dbReference>
<feature type="disulfide bond" evidence="20">
    <location>
        <begin position="205"/>
        <end position="235"/>
    </location>
</feature>
<comment type="similarity">
    <text evidence="3">Belongs to the 'GDSL' lipolytic enzyme family.</text>
</comment>
<evidence type="ECO:0000256" key="19">
    <source>
        <dbReference type="PIRSR" id="PIRSR600823-4"/>
    </source>
</evidence>
<keyword evidence="15 20" id="KW-1015">Disulfide bond</keyword>
<gene>
    <name evidence="24" type="ORF">RHGRI_012738</name>
</gene>
<evidence type="ECO:0000256" key="22">
    <source>
        <dbReference type="SAM" id="SignalP"/>
    </source>
</evidence>
<dbReference type="PRINTS" id="PR00458">
    <property type="entry name" value="PEROXIDASE"/>
</dbReference>
<dbReference type="CDD" id="cd01837">
    <property type="entry name" value="SGNH_plant_lipase_like"/>
    <property type="match status" value="1"/>
</dbReference>
<dbReference type="PANTHER" id="PTHR45650">
    <property type="entry name" value="GDSL-LIKE LIPASE/ACYLHYDROLASE-RELATED"/>
    <property type="match status" value="1"/>
</dbReference>
<dbReference type="EMBL" id="JACTNZ010000004">
    <property type="protein sequence ID" value="KAG5555300.1"/>
    <property type="molecule type" value="Genomic_DNA"/>
</dbReference>
<accession>A0AAV6KS12</accession>
<comment type="cofactor">
    <cofactor evidence="18">
        <name>heme b</name>
        <dbReference type="ChEBI" id="CHEBI:60344"/>
    </cofactor>
    <text evidence="18">Binds 1 heme b (iron(II)-protoporphyrin IX) group per subunit.</text>
</comment>
<protein>
    <recommendedName>
        <fullName evidence="4">peroxidase</fullName>
        <ecNumber evidence="4">1.11.1.7</ecNumber>
    </recommendedName>
</protein>
<evidence type="ECO:0000256" key="8">
    <source>
        <dbReference type="ARBA" id="ARBA00022723"/>
    </source>
</evidence>
<feature type="signal peptide" evidence="22">
    <location>
        <begin position="1"/>
        <end position="23"/>
    </location>
</feature>